<feature type="compositionally biased region" description="Polar residues" evidence="1">
    <location>
        <begin position="1"/>
        <end position="14"/>
    </location>
</feature>
<dbReference type="Pfam" id="PF09250">
    <property type="entry name" value="Prim-Pol"/>
    <property type="match status" value="1"/>
</dbReference>
<dbReference type="Gene3D" id="3.30.720.160">
    <property type="entry name" value="Bifunctional DNA primase/polymerase, N-terminal"/>
    <property type="match status" value="1"/>
</dbReference>
<dbReference type="AlphaFoldDB" id="A0A5M3XUX8"/>
<evidence type="ECO:0000259" key="2">
    <source>
        <dbReference type="SMART" id="SM00943"/>
    </source>
</evidence>
<proteinExistence type="predicted"/>
<evidence type="ECO:0000256" key="1">
    <source>
        <dbReference type="SAM" id="MobiDB-lite"/>
    </source>
</evidence>
<keyword evidence="4" id="KW-1185">Reference proteome</keyword>
<dbReference type="CDD" id="cd04859">
    <property type="entry name" value="Prim_Pol"/>
    <property type="match status" value="1"/>
</dbReference>
<dbReference type="SUPFAM" id="SSF56747">
    <property type="entry name" value="Prim-pol domain"/>
    <property type="match status" value="1"/>
</dbReference>
<dbReference type="Proteomes" id="UP000377595">
    <property type="component" value="Unassembled WGS sequence"/>
</dbReference>
<name>A0A5M3XUX8_9ACTN</name>
<feature type="domain" description="DNA primase/polymerase bifunctional N-terminal" evidence="2">
    <location>
        <begin position="227"/>
        <end position="408"/>
    </location>
</feature>
<sequence>MTIRSTTGDASRPTTAECDASRVVTPDTSHPPGAKRLCAWCTGPIPATARQDAICCSVRCRQARHRFTRTIGPTPQGVAPGRPLRLAYADPPYPGNARLYRGHRDYNGEVDHAALIGRLVVYDGWALSTSAHALPAVLPLCPPGVRVAAWHRGERATASRWPLNAWEPVIYTQARPADPSRHTGTTRRVDSLVHGVSAMTTLRRFRRSHPRHLEGSHMTRHDQLRYALAAVARGWHVFPVTPGDKAPSRGFTDWEHRATTDPATIRRWWSHAPYNIGIACGPSRLVVIDLDKPKPGEHPPPRWALPGVNDGADVLAVRCEQAGQPFPTLETFQVSTRRGGLHLYYTAPDSPRLRNTEGDKGNGLGWLVDTRAHGGYVVGPGSFVDLPDGTGTYAVAYNAVPAPLPPWLFKQLSPRPPAVGKPVRLNLPADRRGKFLHAAITGELELLAAAPEGQRNRTLYMAATALGQLVAGGALAESEVTSLLEQGGVNSGLTASETRITIKSGLKNGARRPRTIAA</sequence>
<gene>
    <name evidence="3" type="ORF">Aple_051150</name>
</gene>
<feature type="region of interest" description="Disordered" evidence="1">
    <location>
        <begin position="1"/>
        <end position="30"/>
    </location>
</feature>
<dbReference type="EMBL" id="BLAF01000029">
    <property type="protein sequence ID" value="GES22218.1"/>
    <property type="molecule type" value="Genomic_DNA"/>
</dbReference>
<comment type="caution">
    <text evidence="3">The sequence shown here is derived from an EMBL/GenBank/DDBJ whole genome shotgun (WGS) entry which is preliminary data.</text>
</comment>
<protein>
    <recommendedName>
        <fullName evidence="2">DNA primase/polymerase bifunctional N-terminal domain-containing protein</fullName>
    </recommendedName>
</protein>
<reference evidence="3 4" key="1">
    <citation type="submission" date="2019-10" db="EMBL/GenBank/DDBJ databases">
        <title>Whole genome shotgun sequence of Acrocarpospora pleiomorpha NBRC 16267.</title>
        <authorList>
            <person name="Ichikawa N."/>
            <person name="Kimura A."/>
            <person name="Kitahashi Y."/>
            <person name="Komaki H."/>
            <person name="Oguchi A."/>
        </authorList>
    </citation>
    <scope>NUCLEOTIDE SEQUENCE [LARGE SCALE GENOMIC DNA]</scope>
    <source>
        <strain evidence="3 4">NBRC 16267</strain>
    </source>
</reference>
<dbReference type="InterPro" id="IPR015330">
    <property type="entry name" value="DNA_primase/pol_bifunc_N"/>
</dbReference>
<accession>A0A5M3XUX8</accession>
<dbReference type="RefSeq" id="WP_246264764.1">
    <property type="nucleotide sequence ID" value="NZ_BAAAHM010000002.1"/>
</dbReference>
<evidence type="ECO:0000313" key="4">
    <source>
        <dbReference type="Proteomes" id="UP000377595"/>
    </source>
</evidence>
<organism evidence="3 4">
    <name type="scientific">Acrocarpospora pleiomorpha</name>
    <dbReference type="NCBI Taxonomy" id="90975"/>
    <lineage>
        <taxon>Bacteria</taxon>
        <taxon>Bacillati</taxon>
        <taxon>Actinomycetota</taxon>
        <taxon>Actinomycetes</taxon>
        <taxon>Streptosporangiales</taxon>
        <taxon>Streptosporangiaceae</taxon>
        <taxon>Acrocarpospora</taxon>
    </lineage>
</organism>
<evidence type="ECO:0000313" key="3">
    <source>
        <dbReference type="EMBL" id="GES22218.1"/>
    </source>
</evidence>
<dbReference type="SMART" id="SM00943">
    <property type="entry name" value="Prim-Pol"/>
    <property type="match status" value="1"/>
</dbReference>